<reference evidence="6 7" key="1">
    <citation type="submission" date="2017-12" db="EMBL/GenBank/DDBJ databases">
        <title>High-resolution comparative analysis of great ape genomes.</title>
        <authorList>
            <person name="Pollen A."/>
            <person name="Hastie A."/>
            <person name="Hormozdiari F."/>
            <person name="Dougherty M."/>
            <person name="Liu R."/>
            <person name="Chaisson M."/>
            <person name="Hoppe E."/>
            <person name="Hill C."/>
            <person name="Pang A."/>
            <person name="Hillier L."/>
            <person name="Baker C."/>
            <person name="Armstrong J."/>
            <person name="Shendure J."/>
            <person name="Paten B."/>
            <person name="Wilson R."/>
            <person name="Chao H."/>
            <person name="Schneider V."/>
            <person name="Ventura M."/>
            <person name="Kronenberg Z."/>
            <person name="Murali S."/>
            <person name="Gordon D."/>
            <person name="Cantsilieris S."/>
            <person name="Munson K."/>
            <person name="Nelson B."/>
            <person name="Raja A."/>
            <person name="Underwood J."/>
            <person name="Diekhans M."/>
            <person name="Fiddes I."/>
            <person name="Haussler D."/>
            <person name="Eichler E."/>
        </authorList>
    </citation>
    <scope>NUCLEOTIDE SEQUENCE [LARGE SCALE GENOMIC DNA]</scope>
    <source>
        <strain evidence="6">Yerkes chimp pedigree #C0471</strain>
    </source>
</reference>
<dbReference type="InterPro" id="IPR000504">
    <property type="entry name" value="RRM_dom"/>
</dbReference>
<dbReference type="FunFam" id="3.30.70.330:FF:000071">
    <property type="entry name" value="heterogeneous nuclear ribonucleoprotein H isoform X1"/>
    <property type="match status" value="1"/>
</dbReference>
<dbReference type="InterPro" id="IPR035979">
    <property type="entry name" value="RBD_domain_sf"/>
</dbReference>
<gene>
    <name evidence="6" type="ORF">CK820_G0044510</name>
</gene>
<organism evidence="6 7">
    <name type="scientific">Pan troglodytes</name>
    <name type="common">Chimpanzee</name>
    <dbReference type="NCBI Taxonomy" id="9598"/>
    <lineage>
        <taxon>Eukaryota</taxon>
        <taxon>Metazoa</taxon>
        <taxon>Chordata</taxon>
        <taxon>Craniata</taxon>
        <taxon>Vertebrata</taxon>
        <taxon>Euteleostomi</taxon>
        <taxon>Mammalia</taxon>
        <taxon>Eutheria</taxon>
        <taxon>Euarchontoglires</taxon>
        <taxon>Primates</taxon>
        <taxon>Haplorrhini</taxon>
        <taxon>Catarrhini</taxon>
        <taxon>Hominidae</taxon>
        <taxon>Pan</taxon>
    </lineage>
</organism>
<dbReference type="SMR" id="A0A2J8JTN2"/>
<name>A0A2J8JTN2_PANTR</name>
<proteinExistence type="predicted"/>
<protein>
    <submittedName>
        <fullName evidence="6">HNRNPH1 isoform 5</fullName>
    </submittedName>
</protein>
<evidence type="ECO:0000256" key="4">
    <source>
        <dbReference type="PROSITE-ProRule" id="PRU00176"/>
    </source>
</evidence>
<dbReference type="Pfam" id="PF00076">
    <property type="entry name" value="RRM_1"/>
    <property type="match status" value="2"/>
</dbReference>
<dbReference type="GO" id="GO:0003723">
    <property type="term" value="F:RNA binding"/>
    <property type="evidence" value="ECO:0007669"/>
    <property type="project" value="UniProtKB-UniRule"/>
</dbReference>
<dbReference type="EMBL" id="NBAG03000426">
    <property type="protein sequence ID" value="PNI26130.1"/>
    <property type="molecule type" value="Genomic_DNA"/>
</dbReference>
<dbReference type="PROSITE" id="PS50102">
    <property type="entry name" value="RRM"/>
    <property type="match status" value="1"/>
</dbReference>
<dbReference type="Proteomes" id="UP000236370">
    <property type="component" value="Unassembled WGS sequence"/>
</dbReference>
<evidence type="ECO:0000313" key="7">
    <source>
        <dbReference type="Proteomes" id="UP000236370"/>
    </source>
</evidence>
<dbReference type="Gene3D" id="3.30.70.330">
    <property type="match status" value="2"/>
</dbReference>
<dbReference type="CDD" id="cd12729">
    <property type="entry name" value="RRM1_hnRNPH_hnRNPH2_hnRNPF"/>
    <property type="match status" value="1"/>
</dbReference>
<keyword evidence="1" id="KW-0597">Phosphoprotein</keyword>
<evidence type="ECO:0000256" key="1">
    <source>
        <dbReference type="ARBA" id="ARBA00022553"/>
    </source>
</evidence>
<keyword evidence="3 4" id="KW-0694">RNA-binding</keyword>
<comment type="caution">
    <text evidence="6">The sequence shown here is derived from an EMBL/GenBank/DDBJ whole genome shotgun (WGS) entry which is preliminary data.</text>
</comment>
<accession>A0A2J8JTN2</accession>
<dbReference type="PANTHER" id="PTHR13976">
    <property type="entry name" value="HETEROGENEOUS NUCLEAR RIBONUCLEOPROTEIN-RELATED"/>
    <property type="match status" value="1"/>
</dbReference>
<evidence type="ECO:0000259" key="5">
    <source>
        <dbReference type="PROSITE" id="PS50102"/>
    </source>
</evidence>
<dbReference type="SUPFAM" id="SSF54928">
    <property type="entry name" value="RNA-binding domain, RBD"/>
    <property type="match status" value="2"/>
</dbReference>
<dbReference type="AlphaFoldDB" id="A0A2J8JTN2"/>
<dbReference type="InterPro" id="IPR050666">
    <property type="entry name" value="ESRP"/>
</dbReference>
<evidence type="ECO:0000313" key="6">
    <source>
        <dbReference type="EMBL" id="PNI26130.1"/>
    </source>
</evidence>
<evidence type="ECO:0000256" key="3">
    <source>
        <dbReference type="ARBA" id="ARBA00022884"/>
    </source>
</evidence>
<dbReference type="InterPro" id="IPR012677">
    <property type="entry name" value="Nucleotide-bd_a/b_plait_sf"/>
</dbReference>
<feature type="domain" description="RRM" evidence="5">
    <location>
        <begin position="11"/>
        <end position="102"/>
    </location>
</feature>
<dbReference type="SMART" id="SM00360">
    <property type="entry name" value="RRM"/>
    <property type="match status" value="1"/>
</dbReference>
<keyword evidence="2" id="KW-0677">Repeat</keyword>
<feature type="non-terminal residue" evidence="6">
    <location>
        <position position="166"/>
    </location>
</feature>
<sequence length="166" mass="18835">MMLGTEGGEGFVVKVRGLPWSCSADEVQRFFSDCKIQNGAQGIRFIYTREGRPSGEAFVELESEDEVKLALKKDRETMGHRYVEGLEIVPNGITLPVDFQGRSTGEAFVQFASQEIAEKALKKHKERIGHRYIEIFKSSRAEVRTHYDPPRKLMAMQRPGPYDRPG</sequence>
<evidence type="ECO:0000256" key="2">
    <source>
        <dbReference type="ARBA" id="ARBA00022737"/>
    </source>
</evidence>